<dbReference type="Pfam" id="PF00254">
    <property type="entry name" value="FKBP_C"/>
    <property type="match status" value="1"/>
</dbReference>
<gene>
    <name evidence="6" type="ORF">AK33_09535</name>
</gene>
<keyword evidence="3 4" id="KW-0413">Isomerase</keyword>
<dbReference type="AlphaFoldDB" id="A0A011LWB7"/>
<comment type="similarity">
    <text evidence="4">Belongs to the FKBP-type PPIase family.</text>
</comment>
<evidence type="ECO:0000313" key="7">
    <source>
        <dbReference type="Proteomes" id="UP000054123"/>
    </source>
</evidence>
<evidence type="ECO:0000256" key="2">
    <source>
        <dbReference type="ARBA" id="ARBA00023110"/>
    </source>
</evidence>
<evidence type="ECO:0000256" key="1">
    <source>
        <dbReference type="ARBA" id="ARBA00000971"/>
    </source>
</evidence>
<dbReference type="EMBL" id="JANJ01000007">
    <property type="protein sequence ID" value="EXI61468.1"/>
    <property type="molecule type" value="Genomic_DNA"/>
</dbReference>
<proteinExistence type="inferred from homology"/>
<reference evidence="6 7" key="1">
    <citation type="journal article" date="2014" name="Genome Announc.">
        <title>Genome Sequence of a Presumptive Mannheimia haemolytica Strain with an A1/A6-Cross-Reactive Serotype from a White-Tailed Deer (Odocoileus virginianus).</title>
        <authorList>
            <person name="Lawrence P.K."/>
            <person name="Bey R.F."/>
            <person name="Wiener B."/>
            <person name="Kittichotirat W."/>
            <person name="Bumgarner R.E."/>
        </authorList>
    </citation>
    <scope>NUCLEOTIDE SEQUENCE [LARGE SCALE GENOMIC DNA]</scope>
    <source>
        <strain evidence="6 7">PKL10</strain>
    </source>
</reference>
<dbReference type="InterPro" id="IPR001179">
    <property type="entry name" value="PPIase_FKBP_dom"/>
</dbReference>
<comment type="catalytic activity">
    <reaction evidence="1 3 4">
        <text>[protein]-peptidylproline (omega=180) = [protein]-peptidylproline (omega=0)</text>
        <dbReference type="Rhea" id="RHEA:16237"/>
        <dbReference type="Rhea" id="RHEA-COMP:10747"/>
        <dbReference type="Rhea" id="RHEA-COMP:10748"/>
        <dbReference type="ChEBI" id="CHEBI:83833"/>
        <dbReference type="ChEBI" id="CHEBI:83834"/>
        <dbReference type="EC" id="5.2.1.8"/>
    </reaction>
</comment>
<keyword evidence="2 3" id="KW-0697">Rotamase</keyword>
<evidence type="ECO:0000259" key="5">
    <source>
        <dbReference type="PROSITE" id="PS50059"/>
    </source>
</evidence>
<dbReference type="PROSITE" id="PS50059">
    <property type="entry name" value="FKBP_PPIASE"/>
    <property type="match status" value="1"/>
</dbReference>
<dbReference type="Proteomes" id="UP000054123">
    <property type="component" value="Unassembled WGS sequence"/>
</dbReference>
<dbReference type="PATRIC" id="fig|1450449.3.peg.1897"/>
<accession>A0A011LWB7</accession>
<protein>
    <recommendedName>
        <fullName evidence="4">Peptidyl-prolyl cis-trans isomerase</fullName>
        <ecNumber evidence="4">5.2.1.8</ecNumber>
    </recommendedName>
</protein>
<organism evidence="6 7">
    <name type="scientific">Mannheimia granulomatis</name>
    <dbReference type="NCBI Taxonomy" id="85402"/>
    <lineage>
        <taxon>Bacteria</taxon>
        <taxon>Pseudomonadati</taxon>
        <taxon>Pseudomonadota</taxon>
        <taxon>Gammaproteobacteria</taxon>
        <taxon>Pasteurellales</taxon>
        <taxon>Pasteurellaceae</taxon>
        <taxon>Mannheimia</taxon>
    </lineage>
</organism>
<feature type="domain" description="PPIase FKBP-type" evidence="5">
    <location>
        <begin position="70"/>
        <end position="152"/>
    </location>
</feature>
<dbReference type="SUPFAM" id="SSF54534">
    <property type="entry name" value="FKBP-like"/>
    <property type="match status" value="1"/>
</dbReference>
<keyword evidence="7" id="KW-1185">Reference proteome</keyword>
<evidence type="ECO:0000313" key="6">
    <source>
        <dbReference type="EMBL" id="EXI61468.1"/>
    </source>
</evidence>
<dbReference type="Gene3D" id="3.10.50.40">
    <property type="match status" value="1"/>
</dbReference>
<evidence type="ECO:0000256" key="3">
    <source>
        <dbReference type="PROSITE-ProRule" id="PRU00277"/>
    </source>
</evidence>
<dbReference type="STRING" id="1122190.GCA_000621105_00962"/>
<dbReference type="EC" id="5.2.1.8" evidence="4"/>
<sequence length="152" mass="16983">MSKCNNTFAFIVLRRRLNIMKILDTLSVVLLISTISLPAMALGASTYHSTEQGLQYKVIKKSHGKRPVLGDEVEVRFTSYNSQGELLEGTLNNVPVILPISEMFSGLQQSLLLMPVGSIYEFYIPAHLGYQEEGKKAKQAVKYHIELLSINP</sequence>
<comment type="caution">
    <text evidence="6">The sequence shown here is derived from an EMBL/GenBank/DDBJ whole genome shotgun (WGS) entry which is preliminary data.</text>
</comment>
<name>A0A011LWB7_9PAST</name>
<dbReference type="InterPro" id="IPR046357">
    <property type="entry name" value="PPIase_dom_sf"/>
</dbReference>
<evidence type="ECO:0000256" key="4">
    <source>
        <dbReference type="RuleBase" id="RU003915"/>
    </source>
</evidence>
<dbReference type="GO" id="GO:0003755">
    <property type="term" value="F:peptidyl-prolyl cis-trans isomerase activity"/>
    <property type="evidence" value="ECO:0007669"/>
    <property type="project" value="UniProtKB-UniRule"/>
</dbReference>